<keyword evidence="4" id="KW-1185">Reference proteome</keyword>
<comment type="caution">
    <text evidence="3">The sequence shown here is derived from an EMBL/GenBank/DDBJ whole genome shotgun (WGS) entry which is preliminary data.</text>
</comment>
<dbReference type="PANTHER" id="PTHR45862">
    <property type="entry name" value="PROTEIN SGT1 HOMOLOG"/>
    <property type="match status" value="1"/>
</dbReference>
<reference evidence="3 4" key="1">
    <citation type="journal article" date="2024" name="IMA Fungus">
        <title>Apiospora arundinis, a panoply of carbohydrate-active enzymes and secondary metabolites.</title>
        <authorList>
            <person name="Sorensen T."/>
            <person name="Petersen C."/>
            <person name="Muurmann A.T."/>
            <person name="Christiansen J.V."/>
            <person name="Brundto M.L."/>
            <person name="Overgaard C.K."/>
            <person name="Boysen A.T."/>
            <person name="Wollenberg R.D."/>
            <person name="Larsen T.O."/>
            <person name="Sorensen J.L."/>
            <person name="Nielsen K.L."/>
            <person name="Sondergaard T.E."/>
        </authorList>
    </citation>
    <scope>NUCLEOTIDE SEQUENCE [LARGE SCALE GENOMIC DNA]</scope>
    <source>
        <strain evidence="3 4">AAU 773</strain>
    </source>
</reference>
<dbReference type="EMBL" id="JAPCWZ010000007">
    <property type="protein sequence ID" value="KAK8856821.1"/>
    <property type="molecule type" value="Genomic_DNA"/>
</dbReference>
<dbReference type="Proteomes" id="UP001390339">
    <property type="component" value="Unassembled WGS sequence"/>
</dbReference>
<dbReference type="SUPFAM" id="SSF48452">
    <property type="entry name" value="TPR-like"/>
    <property type="match status" value="1"/>
</dbReference>
<dbReference type="InterPro" id="IPR007699">
    <property type="entry name" value="SGS_dom"/>
</dbReference>
<feature type="region of interest" description="Disordered" evidence="1">
    <location>
        <begin position="322"/>
        <end position="352"/>
    </location>
</feature>
<dbReference type="PROSITE" id="PS51048">
    <property type="entry name" value="SGS"/>
    <property type="match status" value="1"/>
</dbReference>
<feature type="compositionally biased region" description="Polar residues" evidence="1">
    <location>
        <begin position="253"/>
        <end position="274"/>
    </location>
</feature>
<dbReference type="InterPro" id="IPR044563">
    <property type="entry name" value="Sgt1-like"/>
</dbReference>
<dbReference type="Gene3D" id="1.25.40.10">
    <property type="entry name" value="Tetratricopeptide repeat domain"/>
    <property type="match status" value="1"/>
</dbReference>
<evidence type="ECO:0000256" key="1">
    <source>
        <dbReference type="SAM" id="MobiDB-lite"/>
    </source>
</evidence>
<evidence type="ECO:0000313" key="3">
    <source>
        <dbReference type="EMBL" id="KAK8856821.1"/>
    </source>
</evidence>
<feature type="domain" description="SGS" evidence="2">
    <location>
        <begin position="266"/>
        <end position="352"/>
    </location>
</feature>
<feature type="compositionally biased region" description="Basic and acidic residues" evidence="1">
    <location>
        <begin position="204"/>
        <end position="216"/>
    </location>
</feature>
<dbReference type="InterPro" id="IPR011990">
    <property type="entry name" value="TPR-like_helical_dom_sf"/>
</dbReference>
<dbReference type="Pfam" id="PF05002">
    <property type="entry name" value="SGS"/>
    <property type="match status" value="1"/>
</dbReference>
<feature type="compositionally biased region" description="Low complexity" evidence="1">
    <location>
        <begin position="228"/>
        <end position="244"/>
    </location>
</feature>
<organism evidence="3 4">
    <name type="scientific">Apiospora arundinis</name>
    <dbReference type="NCBI Taxonomy" id="335852"/>
    <lineage>
        <taxon>Eukaryota</taxon>
        <taxon>Fungi</taxon>
        <taxon>Dikarya</taxon>
        <taxon>Ascomycota</taxon>
        <taxon>Pezizomycotina</taxon>
        <taxon>Sordariomycetes</taxon>
        <taxon>Xylariomycetidae</taxon>
        <taxon>Amphisphaeriales</taxon>
        <taxon>Apiosporaceae</taxon>
        <taxon>Apiospora</taxon>
    </lineage>
</organism>
<evidence type="ECO:0000313" key="4">
    <source>
        <dbReference type="Proteomes" id="UP001390339"/>
    </source>
</evidence>
<proteinExistence type="predicted"/>
<gene>
    <name evidence="3" type="ORF">PGQ11_012733</name>
</gene>
<protein>
    <submittedName>
        <fullName evidence="3">SGS domain-containing protein</fullName>
    </submittedName>
</protein>
<sequence>MSNTLAVDGIKLVQDGKYTEGIEKLSQALKGQSAPLWLLERSKAYLRTKELELALYDAEKALSIAFNRANRVLMTEAQLRRAITLYRMGRFADADVCATWTANLVNGNRATENDGQQDKVDANGDYTVTSKEIAEANQVSKEDRLATAMGGAGGDSKNKSLLNQALTWRIQALTAMEKTEAGAPGRKVTVVKYPTPSDKPPAQADKKAPEAPKKTETSAAAVKPSAETAPTKPTPTAAPTKPAAQEIRKPIATGSSTETKPSSGPVYPTSSKSGPKNWDLISAMADEEEDESKNDPNAFFKKIYDGADPDSQRAMMKSFVESNGTALSTSWADAKDKKYETQPPDGMDAKKY</sequence>
<accession>A0ABR2I3A8</accession>
<feature type="region of interest" description="Disordered" evidence="1">
    <location>
        <begin position="178"/>
        <end position="304"/>
    </location>
</feature>
<feature type="compositionally biased region" description="Polar residues" evidence="1">
    <location>
        <begin position="322"/>
        <end position="331"/>
    </location>
</feature>
<name>A0ABR2I3A8_9PEZI</name>
<evidence type="ECO:0000259" key="2">
    <source>
        <dbReference type="PROSITE" id="PS51048"/>
    </source>
</evidence>